<organism evidence="4 5">
    <name type="scientific">Metabacillus litoralis</name>
    <dbReference type="NCBI Taxonomy" id="152268"/>
    <lineage>
        <taxon>Bacteria</taxon>
        <taxon>Bacillati</taxon>
        <taxon>Bacillota</taxon>
        <taxon>Bacilli</taxon>
        <taxon>Bacillales</taxon>
        <taxon>Bacillaceae</taxon>
        <taxon>Metabacillus</taxon>
    </lineage>
</organism>
<sequence length="248" mass="28859">MIYQGFAYIYDQLMKDAPYDQWAELILEVFSKYQPNTKNVLDIGCGTGEIAVRLAKKQFNVTGVDLSEDMLTVAQAKAEKNKVNMLFLQQDMRELTGFTERSDAITICCDSLNYLRTISDVKSTLEAVYNQLNDNGLFIFDVHSLYKIHNVFADATFADQDDDISFIWSSYLGEEENSIEHDLSFFVKQGEFYERYDELHYQRTFDIEQYKQLLQSASFEIVKICSDFQLNEDPTPTTERIFFIARKK</sequence>
<dbReference type="EMBL" id="VOQF01000007">
    <property type="protein sequence ID" value="TXC90017.1"/>
    <property type="molecule type" value="Genomic_DNA"/>
</dbReference>
<dbReference type="InterPro" id="IPR029063">
    <property type="entry name" value="SAM-dependent_MTases_sf"/>
</dbReference>
<protein>
    <submittedName>
        <fullName evidence="4">Class I SAM-dependent methyltransferase</fullName>
    </submittedName>
</protein>
<keyword evidence="1 4" id="KW-0489">Methyltransferase</keyword>
<proteinExistence type="predicted"/>
<evidence type="ECO:0000313" key="5">
    <source>
        <dbReference type="Proteomes" id="UP000321363"/>
    </source>
</evidence>
<feature type="domain" description="Methyltransferase" evidence="3">
    <location>
        <begin position="40"/>
        <end position="136"/>
    </location>
</feature>
<dbReference type="SUPFAM" id="SSF53335">
    <property type="entry name" value="S-adenosyl-L-methionine-dependent methyltransferases"/>
    <property type="match status" value="1"/>
</dbReference>
<evidence type="ECO:0000313" key="4">
    <source>
        <dbReference type="EMBL" id="TXC90017.1"/>
    </source>
</evidence>
<comment type="caution">
    <text evidence="4">The sequence shown here is derived from an EMBL/GenBank/DDBJ whole genome shotgun (WGS) entry which is preliminary data.</text>
</comment>
<dbReference type="AlphaFoldDB" id="A0A5C6VWU6"/>
<keyword evidence="2 4" id="KW-0808">Transferase</keyword>
<name>A0A5C6VWU6_9BACI</name>
<dbReference type="PANTHER" id="PTHR43861">
    <property type="entry name" value="TRANS-ACONITATE 2-METHYLTRANSFERASE-RELATED"/>
    <property type="match status" value="1"/>
</dbReference>
<dbReference type="OrthoDB" id="9811589at2"/>
<keyword evidence="5" id="KW-1185">Reference proteome</keyword>
<gene>
    <name evidence="4" type="ORF">FS935_13185</name>
</gene>
<dbReference type="CDD" id="cd02440">
    <property type="entry name" value="AdoMet_MTases"/>
    <property type="match status" value="1"/>
</dbReference>
<dbReference type="RefSeq" id="WP_146949087.1">
    <property type="nucleotide sequence ID" value="NZ_VOQF01000007.1"/>
</dbReference>
<evidence type="ECO:0000259" key="3">
    <source>
        <dbReference type="Pfam" id="PF13649"/>
    </source>
</evidence>
<dbReference type="GO" id="GO:0008168">
    <property type="term" value="F:methyltransferase activity"/>
    <property type="evidence" value="ECO:0007669"/>
    <property type="project" value="UniProtKB-KW"/>
</dbReference>
<dbReference type="Proteomes" id="UP000321363">
    <property type="component" value="Unassembled WGS sequence"/>
</dbReference>
<dbReference type="Gene3D" id="2.20.25.110">
    <property type="entry name" value="S-adenosyl-L-methionine-dependent methyltransferases"/>
    <property type="match status" value="1"/>
</dbReference>
<accession>A0A5C6VWU6</accession>
<dbReference type="PANTHER" id="PTHR43861:SF1">
    <property type="entry name" value="TRANS-ACONITATE 2-METHYLTRANSFERASE"/>
    <property type="match status" value="1"/>
</dbReference>
<dbReference type="InterPro" id="IPR041698">
    <property type="entry name" value="Methyltransf_25"/>
</dbReference>
<reference evidence="4 5" key="1">
    <citation type="journal article" date="2005" name="Int. J. Syst. Evol. Microbiol.">
        <title>Bacillus litoralis sp. nov., isolated from a tidal flat of the Yellow Sea in Korea.</title>
        <authorList>
            <person name="Yoon J.H."/>
            <person name="Oh T.K."/>
        </authorList>
    </citation>
    <scope>NUCLEOTIDE SEQUENCE [LARGE SCALE GENOMIC DNA]</scope>
    <source>
        <strain evidence="4 5">SW-211</strain>
    </source>
</reference>
<dbReference type="Pfam" id="PF13649">
    <property type="entry name" value="Methyltransf_25"/>
    <property type="match status" value="1"/>
</dbReference>
<dbReference type="Gene3D" id="3.40.50.150">
    <property type="entry name" value="Vaccinia Virus protein VP39"/>
    <property type="match status" value="1"/>
</dbReference>
<evidence type="ECO:0000256" key="1">
    <source>
        <dbReference type="ARBA" id="ARBA00022603"/>
    </source>
</evidence>
<evidence type="ECO:0000256" key="2">
    <source>
        <dbReference type="ARBA" id="ARBA00022679"/>
    </source>
</evidence>
<dbReference type="GO" id="GO:0032259">
    <property type="term" value="P:methylation"/>
    <property type="evidence" value="ECO:0007669"/>
    <property type="project" value="UniProtKB-KW"/>
</dbReference>